<sequence length="101" mass="11291">MALFCCISPSPIKEVEGGMLDPQPLTRGLVVVVVIVLILVLLIATLAFTDFVILLGVRFRLFLFLDYFDCLTTDSASIRPTSRRPRHIVLAILKLFAKTEK</sequence>
<accession>A0ABR4KX57</accession>
<keyword evidence="1" id="KW-0812">Transmembrane</keyword>
<gene>
    <name evidence="2" type="ORF">BJX68DRAFT_263385</name>
</gene>
<evidence type="ECO:0000313" key="3">
    <source>
        <dbReference type="Proteomes" id="UP001610444"/>
    </source>
</evidence>
<reference evidence="2 3" key="1">
    <citation type="submission" date="2024-07" db="EMBL/GenBank/DDBJ databases">
        <title>Section-level genome sequencing and comparative genomics of Aspergillus sections Usti and Cavernicolus.</title>
        <authorList>
            <consortium name="Lawrence Berkeley National Laboratory"/>
            <person name="Nybo J.L."/>
            <person name="Vesth T.C."/>
            <person name="Theobald S."/>
            <person name="Frisvad J.C."/>
            <person name="Larsen T.O."/>
            <person name="Kjaerboelling I."/>
            <person name="Rothschild-Mancinelli K."/>
            <person name="Lyhne E.K."/>
            <person name="Kogle M.E."/>
            <person name="Barry K."/>
            <person name="Clum A."/>
            <person name="Na H."/>
            <person name="Ledsgaard L."/>
            <person name="Lin J."/>
            <person name="Lipzen A."/>
            <person name="Kuo A."/>
            <person name="Riley R."/>
            <person name="Mondo S."/>
            <person name="LaButti K."/>
            <person name="Haridas S."/>
            <person name="Pangalinan J."/>
            <person name="Salamov A.A."/>
            <person name="Simmons B.A."/>
            <person name="Magnuson J.K."/>
            <person name="Chen J."/>
            <person name="Drula E."/>
            <person name="Henrissat B."/>
            <person name="Wiebenga A."/>
            <person name="Lubbers R.J."/>
            <person name="Gomes A.C."/>
            <person name="Macurrencykelacurrency M.R."/>
            <person name="Stajich J."/>
            <person name="Grigoriev I.V."/>
            <person name="Mortensen U.H."/>
            <person name="De vries R.P."/>
            <person name="Baker S.E."/>
            <person name="Andersen M.R."/>
        </authorList>
    </citation>
    <scope>NUCLEOTIDE SEQUENCE [LARGE SCALE GENOMIC DNA]</scope>
    <source>
        <strain evidence="2 3">CBS 756.74</strain>
    </source>
</reference>
<organism evidence="2 3">
    <name type="scientific">Aspergillus pseudodeflectus</name>
    <dbReference type="NCBI Taxonomy" id="176178"/>
    <lineage>
        <taxon>Eukaryota</taxon>
        <taxon>Fungi</taxon>
        <taxon>Dikarya</taxon>
        <taxon>Ascomycota</taxon>
        <taxon>Pezizomycotina</taxon>
        <taxon>Eurotiomycetes</taxon>
        <taxon>Eurotiomycetidae</taxon>
        <taxon>Eurotiales</taxon>
        <taxon>Aspergillaceae</taxon>
        <taxon>Aspergillus</taxon>
        <taxon>Aspergillus subgen. Nidulantes</taxon>
    </lineage>
</organism>
<feature type="transmembrane region" description="Helical" evidence="1">
    <location>
        <begin position="29"/>
        <end position="57"/>
    </location>
</feature>
<evidence type="ECO:0000313" key="2">
    <source>
        <dbReference type="EMBL" id="KAL2856851.1"/>
    </source>
</evidence>
<dbReference type="GeneID" id="98159847"/>
<dbReference type="Proteomes" id="UP001610444">
    <property type="component" value="Unassembled WGS sequence"/>
</dbReference>
<keyword evidence="1" id="KW-0472">Membrane</keyword>
<name>A0ABR4KX57_9EURO</name>
<comment type="caution">
    <text evidence="2">The sequence shown here is derived from an EMBL/GenBank/DDBJ whole genome shotgun (WGS) entry which is preliminary data.</text>
</comment>
<dbReference type="RefSeq" id="XP_070902715.1">
    <property type="nucleotide sequence ID" value="XM_071044683.1"/>
</dbReference>
<protein>
    <submittedName>
        <fullName evidence="2">Uncharacterized protein</fullName>
    </submittedName>
</protein>
<proteinExistence type="predicted"/>
<keyword evidence="1" id="KW-1133">Transmembrane helix</keyword>
<evidence type="ECO:0000256" key="1">
    <source>
        <dbReference type="SAM" id="Phobius"/>
    </source>
</evidence>
<dbReference type="EMBL" id="JBFXLR010000007">
    <property type="protein sequence ID" value="KAL2856851.1"/>
    <property type="molecule type" value="Genomic_DNA"/>
</dbReference>
<keyword evidence="3" id="KW-1185">Reference proteome</keyword>